<gene>
    <name evidence="1" type="ORF">FD02_GL001047</name>
</gene>
<name>A0A0R1K1D4_9LACO</name>
<dbReference type="OrthoDB" id="2212425at2"/>
<dbReference type="RefSeq" id="WP_054722806.1">
    <property type="nucleotide sequence ID" value="NZ_AZDJ01000013.1"/>
</dbReference>
<dbReference type="STRING" id="1291734.FD02_GL001047"/>
<dbReference type="AlphaFoldDB" id="A0A0R1K1D4"/>
<dbReference type="EMBL" id="AZDJ01000013">
    <property type="protein sequence ID" value="KRK73191.1"/>
    <property type="molecule type" value="Genomic_DNA"/>
</dbReference>
<dbReference type="PATRIC" id="fig|1291734.4.peg.1077"/>
<proteinExistence type="predicted"/>
<protein>
    <submittedName>
        <fullName evidence="1">Minor tail protein</fullName>
    </submittedName>
</protein>
<sequence length="272" mass="30051">MDALIEKLDGSRYLLSQYDVQVTQFEDEPIEGARNSTQLDARNGSIDFGGWHKSKTVDVSGYIHAENMLAADYDTERIKALFATPEGFYITRRMPMSQPGFERPGEHVGGAYDRDEDVPDHKRFLVYCNSLDLEFFGSNGEKQVYKLTAELKTLALPYGESIPEDITVKGRVPYAGTVPCSQLEQQFVVVFTASAAADKLSLTIGATTLEFTGKVAAGDVFRFTGFSYTQNSLNVVNATNKAYFTLIPSDENKVSASVAGTIRVLHHQDLFA</sequence>
<reference evidence="1 2" key="1">
    <citation type="journal article" date="2015" name="Genome Announc.">
        <title>Expanding the biotechnology potential of lactobacilli through comparative genomics of 213 strains and associated genera.</title>
        <authorList>
            <person name="Sun Z."/>
            <person name="Harris H.M."/>
            <person name="McCann A."/>
            <person name="Guo C."/>
            <person name="Argimon S."/>
            <person name="Zhang W."/>
            <person name="Yang X."/>
            <person name="Jeffery I.B."/>
            <person name="Cooney J.C."/>
            <person name="Kagawa T.F."/>
            <person name="Liu W."/>
            <person name="Song Y."/>
            <person name="Salvetti E."/>
            <person name="Wrobel A."/>
            <person name="Rasinkangas P."/>
            <person name="Parkhill J."/>
            <person name="Rea M.C."/>
            <person name="O'Sullivan O."/>
            <person name="Ritari J."/>
            <person name="Douillard F.P."/>
            <person name="Paul Ross R."/>
            <person name="Yang R."/>
            <person name="Briner A.E."/>
            <person name="Felis G.E."/>
            <person name="de Vos W.M."/>
            <person name="Barrangou R."/>
            <person name="Klaenhammer T.R."/>
            <person name="Caufield P.W."/>
            <person name="Cui Y."/>
            <person name="Zhang H."/>
            <person name="O'Toole P.W."/>
        </authorList>
    </citation>
    <scope>NUCLEOTIDE SEQUENCE [LARGE SCALE GENOMIC DNA]</scope>
    <source>
        <strain evidence="1 2">JCM 17158</strain>
    </source>
</reference>
<keyword evidence="2" id="KW-1185">Reference proteome</keyword>
<dbReference type="Proteomes" id="UP000051804">
    <property type="component" value="Unassembled WGS sequence"/>
</dbReference>
<evidence type="ECO:0000313" key="2">
    <source>
        <dbReference type="Proteomes" id="UP000051804"/>
    </source>
</evidence>
<organism evidence="1 2">
    <name type="scientific">Lacticaseibacillus nasuensis JCM 17158</name>
    <dbReference type="NCBI Taxonomy" id="1291734"/>
    <lineage>
        <taxon>Bacteria</taxon>
        <taxon>Bacillati</taxon>
        <taxon>Bacillota</taxon>
        <taxon>Bacilli</taxon>
        <taxon>Lactobacillales</taxon>
        <taxon>Lactobacillaceae</taxon>
        <taxon>Lacticaseibacillus</taxon>
    </lineage>
</organism>
<comment type="caution">
    <text evidence="1">The sequence shown here is derived from an EMBL/GenBank/DDBJ whole genome shotgun (WGS) entry which is preliminary data.</text>
</comment>
<evidence type="ECO:0000313" key="1">
    <source>
        <dbReference type="EMBL" id="KRK73191.1"/>
    </source>
</evidence>
<accession>A0A0R1K1D4</accession>